<gene>
    <name evidence="12" type="ORF">LOTGIDRAFT_119962</name>
</gene>
<evidence type="ECO:0000256" key="1">
    <source>
        <dbReference type="ARBA" id="ARBA00004323"/>
    </source>
</evidence>
<organism evidence="12 13">
    <name type="scientific">Lottia gigantea</name>
    <name type="common">Giant owl limpet</name>
    <dbReference type="NCBI Taxonomy" id="225164"/>
    <lineage>
        <taxon>Eukaryota</taxon>
        <taxon>Metazoa</taxon>
        <taxon>Spiralia</taxon>
        <taxon>Lophotrochozoa</taxon>
        <taxon>Mollusca</taxon>
        <taxon>Gastropoda</taxon>
        <taxon>Patellogastropoda</taxon>
        <taxon>Lottioidea</taxon>
        <taxon>Lottiidae</taxon>
        <taxon>Lottia</taxon>
    </lineage>
</organism>
<dbReference type="GO" id="GO:0000139">
    <property type="term" value="C:Golgi membrane"/>
    <property type="evidence" value="ECO:0007669"/>
    <property type="project" value="UniProtKB-SubCell"/>
</dbReference>
<comment type="subcellular location">
    <subcellularLocation>
        <location evidence="1 11">Golgi apparatus membrane</location>
        <topology evidence="1 11">Single-pass type II membrane protein</topology>
    </subcellularLocation>
</comment>
<dbReference type="GO" id="GO:0006493">
    <property type="term" value="P:protein O-linked glycosylation"/>
    <property type="evidence" value="ECO:0007669"/>
    <property type="project" value="TreeGrafter"/>
</dbReference>
<evidence type="ECO:0000313" key="13">
    <source>
        <dbReference type="Proteomes" id="UP000030746"/>
    </source>
</evidence>
<keyword evidence="13" id="KW-1185">Reference proteome</keyword>
<dbReference type="OMA" id="HSQQTFF"/>
<dbReference type="RefSeq" id="XP_009056284.1">
    <property type="nucleotide sequence ID" value="XM_009058036.1"/>
</dbReference>
<evidence type="ECO:0000256" key="2">
    <source>
        <dbReference type="ARBA" id="ARBA00008661"/>
    </source>
</evidence>
<dbReference type="GO" id="GO:0016758">
    <property type="term" value="F:hexosyltransferase activity"/>
    <property type="evidence" value="ECO:0007669"/>
    <property type="project" value="InterPro"/>
</dbReference>
<dbReference type="STRING" id="225164.V4A8K6"/>
<keyword evidence="7" id="KW-1133">Transmembrane helix</keyword>
<dbReference type="OrthoDB" id="5512589at2759"/>
<dbReference type="Gene3D" id="3.90.550.50">
    <property type="match status" value="1"/>
</dbReference>
<keyword evidence="4" id="KW-0808">Transferase</keyword>
<proteinExistence type="inferred from homology"/>
<evidence type="ECO:0000256" key="4">
    <source>
        <dbReference type="ARBA" id="ARBA00022679"/>
    </source>
</evidence>
<evidence type="ECO:0000256" key="9">
    <source>
        <dbReference type="ARBA" id="ARBA00023136"/>
    </source>
</evidence>
<name>V4A8K6_LOTGI</name>
<evidence type="ECO:0000256" key="10">
    <source>
        <dbReference type="ARBA" id="ARBA00023180"/>
    </source>
</evidence>
<dbReference type="CTD" id="20231805"/>
<dbReference type="KEGG" id="lgi:LOTGIDRAFT_119962"/>
<evidence type="ECO:0000256" key="3">
    <source>
        <dbReference type="ARBA" id="ARBA00022676"/>
    </source>
</evidence>
<comment type="similarity">
    <text evidence="2 11">Belongs to the glycosyltransferase 31 family.</text>
</comment>
<reference evidence="12 13" key="1">
    <citation type="journal article" date="2013" name="Nature">
        <title>Insights into bilaterian evolution from three spiralian genomes.</title>
        <authorList>
            <person name="Simakov O."/>
            <person name="Marletaz F."/>
            <person name="Cho S.J."/>
            <person name="Edsinger-Gonzales E."/>
            <person name="Havlak P."/>
            <person name="Hellsten U."/>
            <person name="Kuo D.H."/>
            <person name="Larsson T."/>
            <person name="Lv J."/>
            <person name="Arendt D."/>
            <person name="Savage R."/>
            <person name="Osoegawa K."/>
            <person name="de Jong P."/>
            <person name="Grimwood J."/>
            <person name="Chapman J.A."/>
            <person name="Shapiro H."/>
            <person name="Aerts A."/>
            <person name="Otillar R.P."/>
            <person name="Terry A.Y."/>
            <person name="Boore J.L."/>
            <person name="Grigoriev I.V."/>
            <person name="Lindberg D.R."/>
            <person name="Seaver E.C."/>
            <person name="Weisblat D.A."/>
            <person name="Putnam N.H."/>
            <person name="Rokhsar D.S."/>
        </authorList>
    </citation>
    <scope>NUCLEOTIDE SEQUENCE [LARGE SCALE GENOMIC DNA]</scope>
</reference>
<keyword evidence="5" id="KW-0812">Transmembrane</keyword>
<dbReference type="Pfam" id="PF01762">
    <property type="entry name" value="Galactosyl_T"/>
    <property type="match status" value="1"/>
</dbReference>
<keyword evidence="6" id="KW-0735">Signal-anchor</keyword>
<dbReference type="AlphaFoldDB" id="V4A8K6"/>
<evidence type="ECO:0000256" key="11">
    <source>
        <dbReference type="RuleBase" id="RU363063"/>
    </source>
</evidence>
<evidence type="ECO:0000256" key="7">
    <source>
        <dbReference type="ARBA" id="ARBA00022989"/>
    </source>
</evidence>
<evidence type="ECO:0000256" key="8">
    <source>
        <dbReference type="ARBA" id="ARBA00023034"/>
    </source>
</evidence>
<dbReference type="PANTHER" id="PTHR11214:SF379">
    <property type="entry name" value="HEXOSYLTRANSFERASE-RELATED"/>
    <property type="match status" value="1"/>
</dbReference>
<evidence type="ECO:0000256" key="5">
    <source>
        <dbReference type="ARBA" id="ARBA00022692"/>
    </source>
</evidence>
<sequence>MSFQCGFYPFTNSECFTDSRKHNYIYIHYESRLCNGEVFLLMMVLSTPSDFIIRQTIRETWGSFASSKSNIRLAFMLGKLESEIFDKKIEEESEIHHDIIQKDFIDSYGNLTLKSESVLHYSAFYCQNAQYILKVDSDMFINVPLLLDSLKNSDDGVSIIGHKLDQIRPTVDKTNKWYIDPSTYPLSYFPDYTSGPCYVIPGTFTKSLFKMSLKTRLIRLEDVYITGILRARLSFPIRHNTKFQLRKCYFDSCNILNGISCHRHSSNEIIQLWGVFEKCFKMCSDSNTCFNVT</sequence>
<evidence type="ECO:0000313" key="12">
    <source>
        <dbReference type="EMBL" id="ESO93077.1"/>
    </source>
</evidence>
<dbReference type="HOGENOM" id="CLU_036849_2_1_1"/>
<dbReference type="InterPro" id="IPR002659">
    <property type="entry name" value="Glyco_trans_31"/>
</dbReference>
<dbReference type="Proteomes" id="UP000030746">
    <property type="component" value="Unassembled WGS sequence"/>
</dbReference>
<dbReference type="EC" id="2.4.1.-" evidence="11"/>
<dbReference type="FunFam" id="3.90.550.50:FF:000001">
    <property type="entry name" value="Hexosyltransferase"/>
    <property type="match status" value="1"/>
</dbReference>
<dbReference type="EMBL" id="KB201977">
    <property type="protein sequence ID" value="ESO93077.1"/>
    <property type="molecule type" value="Genomic_DNA"/>
</dbReference>
<protein>
    <recommendedName>
        <fullName evidence="11">Hexosyltransferase</fullName>
        <ecNumber evidence="11">2.4.1.-</ecNumber>
    </recommendedName>
</protein>
<evidence type="ECO:0000256" key="6">
    <source>
        <dbReference type="ARBA" id="ARBA00022968"/>
    </source>
</evidence>
<keyword evidence="10" id="KW-0325">Glycoprotein</keyword>
<keyword evidence="3 11" id="KW-0328">Glycosyltransferase</keyword>
<dbReference type="PANTHER" id="PTHR11214">
    <property type="entry name" value="BETA-1,3-N-ACETYLGLUCOSAMINYLTRANSFERASE"/>
    <property type="match status" value="1"/>
</dbReference>
<keyword evidence="8 11" id="KW-0333">Golgi apparatus</keyword>
<keyword evidence="9" id="KW-0472">Membrane</keyword>
<dbReference type="GeneID" id="20231805"/>
<accession>V4A8K6</accession>